<dbReference type="PROSITE" id="PS50817">
    <property type="entry name" value="INTEIN_N_TER"/>
    <property type="match status" value="1"/>
</dbReference>
<evidence type="ECO:0000259" key="2">
    <source>
        <dbReference type="SMART" id="SM00305"/>
    </source>
</evidence>
<dbReference type="SUPFAM" id="SSF51294">
    <property type="entry name" value="Hedgehog/intein (Hint) domain"/>
    <property type="match status" value="1"/>
</dbReference>
<dbReference type="InterPro" id="IPR003587">
    <property type="entry name" value="Hint_dom_N"/>
</dbReference>
<keyword evidence="1" id="KW-0217">Developmental protein</keyword>
<evidence type="ECO:0000256" key="1">
    <source>
        <dbReference type="ARBA" id="ARBA00022473"/>
    </source>
</evidence>
<keyword evidence="4" id="KW-1185">Reference proteome</keyword>
<organism evidence="4 5">
    <name type="scientific">Panagrolaimus davidi</name>
    <dbReference type="NCBI Taxonomy" id="227884"/>
    <lineage>
        <taxon>Eukaryota</taxon>
        <taxon>Metazoa</taxon>
        <taxon>Ecdysozoa</taxon>
        <taxon>Nematoda</taxon>
        <taxon>Chromadorea</taxon>
        <taxon>Rhabditida</taxon>
        <taxon>Tylenchina</taxon>
        <taxon>Panagrolaimomorpha</taxon>
        <taxon>Panagrolaimoidea</taxon>
        <taxon>Panagrolaimidae</taxon>
        <taxon>Panagrolaimus</taxon>
    </lineage>
</organism>
<dbReference type="Pfam" id="PF01079">
    <property type="entry name" value="Hint"/>
    <property type="match status" value="1"/>
</dbReference>
<dbReference type="InterPro" id="IPR052140">
    <property type="entry name" value="Dev_Signal_Hedgehog-like"/>
</dbReference>
<dbReference type="GO" id="GO:0016540">
    <property type="term" value="P:protein autoprocessing"/>
    <property type="evidence" value="ECO:0007669"/>
    <property type="project" value="InterPro"/>
</dbReference>
<evidence type="ECO:0000259" key="3">
    <source>
        <dbReference type="SMART" id="SM00306"/>
    </source>
</evidence>
<sequence length="552" mass="60871">MKFLWVVANRPALIFHRTCDKQFGETNCVGDDEWIGGIHPRSFNNERLIFRCCRNSVMKTAKFHEAIDLTTNDEFRSGGDVYAKGKLIGFDYISNIIKFETGQGTMYEVYVNRLFCNKLYASETLKQYQTRITNSESTFVETTQDENPATKYLNDPKPKVFQVPNIETQDVNNVNELQNINENNNIQSQEVGEVPEQANNNGAGAGPAGACSTCTGIQVITGTQLGMDLPITQTAEFDAAGCIVITLTCSSANPAEQIALNWALQGVNGGTTIGTGFVRETLSCNNAGQLVLNEQNAGIVDQAACVSRVPPPPPPPFQPLPPSSYYPVGNSGGFLNYLCFSADTLITKPDGTKKRMDDLKINEWVLSGNSENGHIGSTKVSSWIHRKPDLIAEFVKFSLSSGHQLKITKNHYIYKGDCKNNGTHGNIKNFKKTFAENVSLQDCLFFVNEKGELIETQIAKIELVQEKGIYAPLTDTGNIIVNDIFASCYSNVDEKHLQTSLPSFSGIVKDISTYFLSEHISSSSSSSSYEYDLIPGLKFFVNILTDILPQKL</sequence>
<evidence type="ECO:0000313" key="4">
    <source>
        <dbReference type="Proteomes" id="UP000887578"/>
    </source>
</evidence>
<reference evidence="5" key="1">
    <citation type="submission" date="2022-11" db="UniProtKB">
        <authorList>
            <consortium name="WormBaseParasite"/>
        </authorList>
    </citation>
    <scope>IDENTIFICATION</scope>
</reference>
<proteinExistence type="predicted"/>
<dbReference type="PANTHER" id="PTHR46706">
    <property type="entry name" value="PROTEIN QUA-1-RELATED"/>
    <property type="match status" value="1"/>
</dbReference>
<dbReference type="Proteomes" id="UP000887578">
    <property type="component" value="Unplaced"/>
</dbReference>
<dbReference type="InterPro" id="IPR003586">
    <property type="entry name" value="Hint_dom_C"/>
</dbReference>
<dbReference type="PANTHER" id="PTHR46706:SF12">
    <property type="entry name" value="PROTEIN QUA-1-RELATED"/>
    <property type="match status" value="1"/>
</dbReference>
<dbReference type="InterPro" id="IPR001767">
    <property type="entry name" value="Hedgehog_Hint"/>
</dbReference>
<feature type="domain" description="Hint" evidence="3">
    <location>
        <begin position="337"/>
        <end position="448"/>
    </location>
</feature>
<dbReference type="WBParaSite" id="PDA_v2.g4280.t1">
    <property type="protein sequence ID" value="PDA_v2.g4280.t1"/>
    <property type="gene ID" value="PDA_v2.g4280"/>
</dbReference>
<dbReference type="Gene3D" id="2.170.16.10">
    <property type="entry name" value="Hedgehog/Intein (Hint) domain"/>
    <property type="match status" value="1"/>
</dbReference>
<dbReference type="SMART" id="SM00306">
    <property type="entry name" value="HintN"/>
    <property type="match status" value="1"/>
</dbReference>
<feature type="domain" description="Hint" evidence="2">
    <location>
        <begin position="450"/>
        <end position="494"/>
    </location>
</feature>
<dbReference type="InterPro" id="IPR006141">
    <property type="entry name" value="Intein_N"/>
</dbReference>
<dbReference type="AlphaFoldDB" id="A0A914QYZ1"/>
<dbReference type="GO" id="GO:0016539">
    <property type="term" value="P:intein-mediated protein splicing"/>
    <property type="evidence" value="ECO:0007669"/>
    <property type="project" value="InterPro"/>
</dbReference>
<protein>
    <submittedName>
        <fullName evidence="5">Uncharacterized protein</fullName>
    </submittedName>
</protein>
<dbReference type="InterPro" id="IPR036844">
    <property type="entry name" value="Hint_dom_sf"/>
</dbReference>
<evidence type="ECO:0000313" key="5">
    <source>
        <dbReference type="WBParaSite" id="PDA_v2.g4280.t1"/>
    </source>
</evidence>
<dbReference type="SMART" id="SM00305">
    <property type="entry name" value="HintC"/>
    <property type="match status" value="1"/>
</dbReference>
<dbReference type="CDD" id="cd00081">
    <property type="entry name" value="Hint"/>
    <property type="match status" value="1"/>
</dbReference>
<name>A0A914QYZ1_9BILA</name>
<accession>A0A914QYZ1</accession>